<accession>A0A2S8Q216</accession>
<dbReference type="SUPFAM" id="SSF69635">
    <property type="entry name" value="Type III secretory system chaperone-like"/>
    <property type="match status" value="1"/>
</dbReference>
<keyword evidence="2" id="KW-1185">Reference proteome</keyword>
<dbReference type="Proteomes" id="UP000239550">
    <property type="component" value="Unassembled WGS sequence"/>
</dbReference>
<organism evidence="1 2">
    <name type="scientific">Photorhabdus hindustanensis</name>
    <dbReference type="NCBI Taxonomy" id="2918802"/>
    <lineage>
        <taxon>Bacteria</taxon>
        <taxon>Pseudomonadati</taxon>
        <taxon>Pseudomonadota</taxon>
        <taxon>Gammaproteobacteria</taxon>
        <taxon>Enterobacterales</taxon>
        <taxon>Morganellaceae</taxon>
        <taxon>Photorhabdus</taxon>
    </lineage>
</organism>
<reference evidence="1 2" key="1">
    <citation type="submission" date="2018-02" db="EMBL/GenBank/DDBJ databases">
        <title>Five New Genomes of Indian Photorhabdus Isolates TSA.</title>
        <authorList>
            <person name="Dubay B."/>
            <person name="Somvanshi V.S."/>
        </authorList>
    </citation>
    <scope>NUCLEOTIDE SEQUENCE [LARGE SCALE GENOMIC DNA]</scope>
    <source>
        <strain evidence="1 2">H1</strain>
    </source>
</reference>
<protein>
    <submittedName>
        <fullName evidence="1">Tir chaperone family protein</fullName>
    </submittedName>
</protein>
<gene>
    <name evidence="1" type="ORF">C6H66_11230</name>
</gene>
<dbReference type="RefSeq" id="WP_046397318.1">
    <property type="nucleotide sequence ID" value="NZ_CAWNTA010000076.1"/>
</dbReference>
<proteinExistence type="predicted"/>
<dbReference type="AlphaFoldDB" id="A0A2S8Q216"/>
<dbReference type="Gene3D" id="3.30.1460.10">
    <property type="match status" value="1"/>
</dbReference>
<dbReference type="CDD" id="cd17019">
    <property type="entry name" value="T3SC_IA_ShcA-like"/>
    <property type="match status" value="1"/>
</dbReference>
<sequence length="147" mass="16818">MNDHLTNILMTELATKLGMNRLSFDEEGNCFLLVDNSLPVILRRQEEHLVIICQIDMVLPDSADADTLRYLLNTALNPLNNQLPGIGWHQELGVVAYKILPLLHLTANKLEHELSEFITWANKFPSSLSQKSTLPSSYDRRMIYDRI</sequence>
<dbReference type="GO" id="GO:0030254">
    <property type="term" value="P:protein secretion by the type III secretion system"/>
    <property type="evidence" value="ECO:0007669"/>
    <property type="project" value="InterPro"/>
</dbReference>
<evidence type="ECO:0000313" key="2">
    <source>
        <dbReference type="Proteomes" id="UP000239550"/>
    </source>
</evidence>
<dbReference type="EMBL" id="PUWT01000027">
    <property type="protein sequence ID" value="PQQ25866.1"/>
    <property type="molecule type" value="Genomic_DNA"/>
</dbReference>
<name>A0A2S8Q216_9GAMM</name>
<comment type="caution">
    <text evidence="1">The sequence shown here is derived from an EMBL/GenBank/DDBJ whole genome shotgun (WGS) entry which is preliminary data.</text>
</comment>
<dbReference type="Pfam" id="PF05932">
    <property type="entry name" value="CesT"/>
    <property type="match status" value="1"/>
</dbReference>
<evidence type="ECO:0000313" key="1">
    <source>
        <dbReference type="EMBL" id="PQQ25866.1"/>
    </source>
</evidence>
<dbReference type="InterPro" id="IPR010261">
    <property type="entry name" value="Tir_chaperone"/>
</dbReference>